<dbReference type="CDD" id="cd09888">
    <property type="entry name" value="NGN_Euk"/>
    <property type="match status" value="1"/>
</dbReference>
<dbReference type="CDD" id="cd06083">
    <property type="entry name" value="KOW_Spt5_3"/>
    <property type="match status" value="1"/>
</dbReference>
<dbReference type="Pfam" id="PF23290">
    <property type="entry name" value="KOW5_SPT5"/>
    <property type="match status" value="1"/>
</dbReference>
<dbReference type="Pfam" id="PF23037">
    <property type="entry name" value="KOWx_SPT5"/>
    <property type="match status" value="1"/>
</dbReference>
<evidence type="ECO:0000256" key="7">
    <source>
        <dbReference type="ARBA" id="ARBA00024691"/>
    </source>
</evidence>
<comment type="function">
    <text evidence="7 9">The SPT4-SPT5 complex mediates both activation and inhibition of transcription elongation, and plays a role in pre-mRNA processing. This complex seems to be important for the stability of the RNA polymerase II elongation machinery on the chromatin template but not for the inherent ability of this machinery to translocate down the gene.</text>
</comment>
<evidence type="ECO:0000313" key="14">
    <source>
        <dbReference type="Proteomes" id="UP000284706"/>
    </source>
</evidence>
<evidence type="ECO:0000256" key="4">
    <source>
        <dbReference type="ARBA" id="ARBA00022664"/>
    </source>
</evidence>
<evidence type="ECO:0000256" key="3">
    <source>
        <dbReference type="ARBA" id="ARBA00020181"/>
    </source>
</evidence>
<dbReference type="GO" id="GO:0000785">
    <property type="term" value="C:chromatin"/>
    <property type="evidence" value="ECO:0007669"/>
    <property type="project" value="UniProtKB-ARBA"/>
</dbReference>
<dbReference type="InterPro" id="IPR005100">
    <property type="entry name" value="NGN-domain"/>
</dbReference>
<dbReference type="InterPro" id="IPR006645">
    <property type="entry name" value="NGN-like_dom"/>
</dbReference>
<evidence type="ECO:0000256" key="2">
    <source>
        <dbReference type="ARBA" id="ARBA00006956"/>
    </source>
</evidence>
<dbReference type="FunFam" id="2.30.30.30:FF:000029">
    <property type="entry name" value="Transcription elongation factor SPT5"/>
    <property type="match status" value="1"/>
</dbReference>
<dbReference type="Pfam" id="PF11942">
    <property type="entry name" value="Spt5_N"/>
    <property type="match status" value="1"/>
</dbReference>
<evidence type="ECO:0000256" key="5">
    <source>
        <dbReference type="ARBA" id="ARBA00023163"/>
    </source>
</evidence>
<dbReference type="FunCoup" id="A0A409YWX6">
    <property type="interactions" value="663"/>
</dbReference>
<dbReference type="STRING" id="231916.A0A409YWX6"/>
<dbReference type="InterPro" id="IPR036735">
    <property type="entry name" value="NGN_dom_sf"/>
</dbReference>
<dbReference type="Pfam" id="PF03439">
    <property type="entry name" value="Spt5-NGN"/>
    <property type="match status" value="1"/>
</dbReference>
<evidence type="ECO:0000256" key="1">
    <source>
        <dbReference type="ARBA" id="ARBA00004123"/>
    </source>
</evidence>
<dbReference type="SUPFAM" id="SSF50104">
    <property type="entry name" value="Translation proteins SH3-like domain"/>
    <property type="match status" value="1"/>
</dbReference>
<dbReference type="SMART" id="SM00738">
    <property type="entry name" value="NGN"/>
    <property type="match status" value="1"/>
</dbReference>
<dbReference type="PANTHER" id="PTHR11125:SF7">
    <property type="entry name" value="TRANSCRIPTION ELONGATION FACTOR SPT5"/>
    <property type="match status" value="1"/>
</dbReference>
<dbReference type="InterPro" id="IPR039385">
    <property type="entry name" value="NGN_Euk"/>
</dbReference>
<dbReference type="InParanoid" id="A0A409YWX6"/>
<evidence type="ECO:0000256" key="8">
    <source>
        <dbReference type="ARBA" id="ARBA00025870"/>
    </source>
</evidence>
<evidence type="ECO:0000256" key="9">
    <source>
        <dbReference type="PIRNR" id="PIRNR036945"/>
    </source>
</evidence>
<dbReference type="InterPro" id="IPR041975">
    <property type="entry name" value="KOW_Spt5_2"/>
</dbReference>
<feature type="region of interest" description="Disordered" evidence="10">
    <location>
        <begin position="1"/>
        <end position="122"/>
    </location>
</feature>
<dbReference type="InterPro" id="IPR041976">
    <property type="entry name" value="KOW_Spt5_3"/>
</dbReference>
<dbReference type="OrthoDB" id="28901at2759"/>
<dbReference type="FunFam" id="3.30.70.940:FF:000005">
    <property type="entry name" value="Transcription elongation factor SPT5"/>
    <property type="match status" value="1"/>
</dbReference>
<feature type="domain" description="KOW" evidence="12">
    <location>
        <begin position="499"/>
        <end position="526"/>
    </location>
</feature>
<dbReference type="Pfam" id="PF00467">
    <property type="entry name" value="KOW"/>
    <property type="match status" value="1"/>
</dbReference>
<comment type="similarity">
    <text evidence="2 9">Belongs to the SPT5 family.</text>
</comment>
<dbReference type="CDD" id="cd06084">
    <property type="entry name" value="KOW_Spt5_4"/>
    <property type="match status" value="1"/>
</dbReference>
<evidence type="ECO:0000256" key="6">
    <source>
        <dbReference type="ARBA" id="ARBA00023242"/>
    </source>
</evidence>
<dbReference type="InterPro" id="IPR039659">
    <property type="entry name" value="SPT5"/>
</dbReference>
<feature type="compositionally biased region" description="Basic residues" evidence="10">
    <location>
        <begin position="82"/>
        <end position="96"/>
    </location>
</feature>
<dbReference type="CDD" id="cd06081">
    <property type="entry name" value="KOW_Spt5_1"/>
    <property type="match status" value="1"/>
</dbReference>
<dbReference type="FunFam" id="2.30.30.30:FF:000018">
    <property type="entry name" value="Transcription elongation factor SPT5"/>
    <property type="match status" value="1"/>
</dbReference>
<proteinExistence type="inferred from homology"/>
<keyword evidence="5 9" id="KW-0804">Transcription</keyword>
<dbReference type="InterPro" id="IPR041977">
    <property type="entry name" value="KOW_Spt5_4"/>
</dbReference>
<dbReference type="Gene3D" id="3.30.70.940">
    <property type="entry name" value="NusG, N-terminal domain"/>
    <property type="match status" value="1"/>
</dbReference>
<feature type="domain" description="KOW" evidence="12">
    <location>
        <begin position="621"/>
        <end position="646"/>
    </location>
</feature>
<evidence type="ECO:0000313" key="13">
    <source>
        <dbReference type="EMBL" id="PPR07500.1"/>
    </source>
</evidence>
<evidence type="ECO:0000259" key="12">
    <source>
        <dbReference type="SMART" id="SM00739"/>
    </source>
</evidence>
<dbReference type="GO" id="GO:0006397">
    <property type="term" value="P:mRNA processing"/>
    <property type="evidence" value="ECO:0007669"/>
    <property type="project" value="UniProtKB-KW"/>
</dbReference>
<dbReference type="GO" id="GO:0032784">
    <property type="term" value="P:regulation of DNA-templated transcription elongation"/>
    <property type="evidence" value="ECO:0007669"/>
    <property type="project" value="InterPro"/>
</dbReference>
<dbReference type="GO" id="GO:0003729">
    <property type="term" value="F:mRNA binding"/>
    <property type="evidence" value="ECO:0007669"/>
    <property type="project" value="TreeGrafter"/>
</dbReference>
<feature type="compositionally biased region" description="Acidic residues" evidence="10">
    <location>
        <begin position="48"/>
        <end position="77"/>
    </location>
</feature>
<dbReference type="Pfam" id="PF12815">
    <property type="entry name" value="CTD"/>
    <property type="match status" value="1"/>
</dbReference>
<dbReference type="InterPro" id="IPR005824">
    <property type="entry name" value="KOW"/>
</dbReference>
<dbReference type="CDD" id="cd06082">
    <property type="entry name" value="KOW_Spt5_2"/>
    <property type="match status" value="1"/>
</dbReference>
<feature type="domain" description="KOW" evidence="12">
    <location>
        <begin position="446"/>
        <end position="473"/>
    </location>
</feature>
<evidence type="ECO:0000256" key="10">
    <source>
        <dbReference type="SAM" id="MobiDB-lite"/>
    </source>
</evidence>
<keyword evidence="14" id="KW-1185">Reference proteome</keyword>
<dbReference type="InterPro" id="IPR022581">
    <property type="entry name" value="Spt5_N"/>
</dbReference>
<keyword evidence="6 9" id="KW-0539">Nucleus</keyword>
<comment type="subunit">
    <text evidence="8">Component of the SPT4-SPT5 complex. Interacts with RNA polymerase II.</text>
</comment>
<reference evidence="13 14" key="1">
    <citation type="journal article" date="2018" name="Evol. Lett.">
        <title>Horizontal gene cluster transfer increased hallucinogenic mushroom diversity.</title>
        <authorList>
            <person name="Reynolds H.T."/>
            <person name="Vijayakumar V."/>
            <person name="Gluck-Thaler E."/>
            <person name="Korotkin H.B."/>
            <person name="Matheny P.B."/>
            <person name="Slot J.C."/>
        </authorList>
    </citation>
    <scope>NUCLEOTIDE SEQUENCE [LARGE SCALE GENOMIC DNA]</scope>
    <source>
        <strain evidence="13 14">SRW20</strain>
    </source>
</reference>
<dbReference type="PIRSF" id="PIRSF036945">
    <property type="entry name" value="Spt5"/>
    <property type="match status" value="1"/>
</dbReference>
<dbReference type="InterPro" id="IPR008991">
    <property type="entry name" value="Translation_prot_SH3-like_sf"/>
</dbReference>
<dbReference type="GO" id="GO:0032044">
    <property type="term" value="C:DSIF complex"/>
    <property type="evidence" value="ECO:0007669"/>
    <property type="project" value="TreeGrafter"/>
</dbReference>
<feature type="compositionally biased region" description="Polar residues" evidence="10">
    <location>
        <begin position="818"/>
        <end position="831"/>
    </location>
</feature>
<feature type="compositionally biased region" description="Acidic residues" evidence="10">
    <location>
        <begin position="103"/>
        <end position="121"/>
    </location>
</feature>
<feature type="compositionally biased region" description="Low complexity" evidence="10">
    <location>
        <begin position="936"/>
        <end position="951"/>
    </location>
</feature>
<dbReference type="SMART" id="SM00739">
    <property type="entry name" value="KOW"/>
    <property type="match status" value="6"/>
</dbReference>
<feature type="domain" description="KOW" evidence="12">
    <location>
        <begin position="712"/>
        <end position="739"/>
    </location>
</feature>
<dbReference type="Pfam" id="PF23284">
    <property type="entry name" value="KOW2_Spt5"/>
    <property type="match status" value="1"/>
</dbReference>
<feature type="compositionally biased region" description="Polar residues" evidence="10">
    <location>
        <begin position="840"/>
        <end position="849"/>
    </location>
</feature>
<gene>
    <name evidence="13" type="ORF">CVT26_013469</name>
</gene>
<protein>
    <recommendedName>
        <fullName evidence="3 9">Transcription elongation factor SPT5</fullName>
    </recommendedName>
</protein>
<dbReference type="GO" id="GO:0006368">
    <property type="term" value="P:transcription elongation by RNA polymerase II"/>
    <property type="evidence" value="ECO:0007669"/>
    <property type="project" value="TreeGrafter"/>
</dbReference>
<comment type="caution">
    <text evidence="13">The sequence shown here is derived from an EMBL/GenBank/DDBJ whole genome shotgun (WGS) entry which is preliminary data.</text>
</comment>
<feature type="domain" description="KOW" evidence="12">
    <location>
        <begin position="1067"/>
        <end position="1093"/>
    </location>
</feature>
<feature type="domain" description="KOW" evidence="12">
    <location>
        <begin position="288"/>
        <end position="315"/>
    </location>
</feature>
<feature type="compositionally biased region" description="Basic and acidic residues" evidence="10">
    <location>
        <begin position="1"/>
        <end position="11"/>
    </location>
</feature>
<dbReference type="Proteomes" id="UP000284706">
    <property type="component" value="Unassembled WGS sequence"/>
</dbReference>
<dbReference type="CDD" id="cd06085">
    <property type="entry name" value="KOW_Spt5_5"/>
    <property type="match status" value="1"/>
</dbReference>
<dbReference type="GO" id="GO:0006357">
    <property type="term" value="P:regulation of transcription by RNA polymerase II"/>
    <property type="evidence" value="ECO:0007669"/>
    <property type="project" value="InterPro"/>
</dbReference>
<evidence type="ECO:0000259" key="11">
    <source>
        <dbReference type="SMART" id="SM00738"/>
    </source>
</evidence>
<dbReference type="InterPro" id="IPR057936">
    <property type="entry name" value="KOWx_Spt5"/>
</dbReference>
<dbReference type="PANTHER" id="PTHR11125">
    <property type="entry name" value="SUPPRESSOR OF TY 5"/>
    <property type="match status" value="1"/>
</dbReference>
<dbReference type="InterPro" id="IPR041973">
    <property type="entry name" value="KOW_Spt5_1"/>
</dbReference>
<dbReference type="InterPro" id="IPR014722">
    <property type="entry name" value="Rib_uL2_dom2"/>
</dbReference>
<dbReference type="EMBL" id="NHYE01000111">
    <property type="protein sequence ID" value="PPR07500.1"/>
    <property type="molecule type" value="Genomic_DNA"/>
</dbReference>
<keyword evidence="4" id="KW-0507">mRNA processing</keyword>
<dbReference type="Gene3D" id="2.30.30.30">
    <property type="match status" value="3"/>
</dbReference>
<dbReference type="InterPro" id="IPR017071">
    <property type="entry name" value="TF_Spt5_eukaryote"/>
</dbReference>
<comment type="subcellular location">
    <subcellularLocation>
        <location evidence="1 9">Nucleus</location>
    </subcellularLocation>
</comment>
<accession>A0A409YWX6</accession>
<feature type="region of interest" description="Disordered" evidence="10">
    <location>
        <begin position="764"/>
        <end position="951"/>
    </location>
</feature>
<name>A0A409YWX6_9AGAR</name>
<dbReference type="AlphaFoldDB" id="A0A409YWX6"/>
<dbReference type="InterPro" id="IPR041978">
    <property type="entry name" value="KOW_Spt5_5"/>
</dbReference>
<dbReference type="Pfam" id="PF23291">
    <property type="entry name" value="KOW4_SPT5"/>
    <property type="match status" value="1"/>
</dbReference>
<organism evidence="13 14">
    <name type="scientific">Gymnopilus dilepis</name>
    <dbReference type="NCBI Taxonomy" id="231916"/>
    <lineage>
        <taxon>Eukaryota</taxon>
        <taxon>Fungi</taxon>
        <taxon>Dikarya</taxon>
        <taxon>Basidiomycota</taxon>
        <taxon>Agaricomycotina</taxon>
        <taxon>Agaricomycetes</taxon>
        <taxon>Agaricomycetidae</taxon>
        <taxon>Agaricales</taxon>
        <taxon>Agaricineae</taxon>
        <taxon>Hymenogastraceae</taxon>
        <taxon>Gymnopilus</taxon>
    </lineage>
</organism>
<feature type="domain" description="NusG-like N-terminal" evidence="11">
    <location>
        <begin position="193"/>
        <end position="283"/>
    </location>
</feature>
<dbReference type="Pfam" id="PF23042">
    <property type="entry name" value="KOW1_SPT5"/>
    <property type="match status" value="1"/>
</dbReference>
<feature type="compositionally biased region" description="Polar residues" evidence="10">
    <location>
        <begin position="862"/>
        <end position="884"/>
    </location>
</feature>
<feature type="compositionally biased region" description="Acidic residues" evidence="10">
    <location>
        <begin position="12"/>
        <end position="34"/>
    </location>
</feature>
<sequence>MSDEEDHRMFQNDEDVEDAPDAEEEVEQGDEEMDGAPRKSNSSRRNEDEEDGQDEEEDEEDEEDDDDDEEDEDDEEGGAPGRKARKRAKHRHKRPAVSRFLDIEAEVSEEEEEEEEEEEFGADTFITNENEVDDEVTTRRSHALLDRRFEEEDLRSPEEIARAVARRHRDRVVPYTGDMNEIPQRLLMPSVHDASLWQVRVKPGREREIVFSLMRKAIDVEFTARPLSILSAFQRDSLPGMIYVEARSAKQVQEACNGLVGVYPSRGIQLVPIEEMASLLQIKKKETTLVPGTWVRIRRGKYAGDLAQVMDLTDTGEDVGLRLIPRIDMNPRDDAALDAQGKKRKKGVTAPGAVRPPQRLFNYEEIIKVYGRKNVSKRNMAYVFQNDTYKDGFLEKDFKANALITEDVNPTLDEITQFTRRQDGGEDNIVNLSAIAEASRKAAIAVLQPGDHIEVFEGEQAGVHGVVDEIVGDVVTITAQGLDLDGQKMEIPARSVRKRFKPGDHVKVMAGQNADETGLVVSVSDNVVTFISDMSMQEISVFSKDLREAAEVGSGSNVVGNYELYDLVQLDAQTVGVIFKTERDSFRVLDQNGQIRLVQPHQIAMRRDSSKAIATDSEGHELRINDNVKEVDGEGRKGRVLHTHQGYFAFLHNRDITENGGVFVTRTRSLASLAPKGTVVKPGTDLSKMNPALVAPSGGMVGSGAMGRGPRDRDIGTTVMVVKGPHKGYVGTIKDTNGPLARVELRTGNKVISIEKEKLYRRYPDGKLEPLSQPPRGQGAPRGNANPYNNARGGFAVPSGGRTPFNVGKTPNPYASGDSRTPAWNASSRTPNPYGDSRTPAWNASSRTPNPYAADGGRTPAWNVSSRTPNPHATGANASAMGTSTGWGGATPGRNVGGWQTPGRASGGGGGWGAPSSEWSPRPPAGGDSWNTSWSAPTPAAAPTPGIHSVATPAYGPTPAYGAPTPAAVTPGGFGGLAYTEDRDAANILDEDWLFDRSIVNFLPRIKVRIVGTKIDQYLSGDYEGKTGRVIAAQENPMSFSQTARVRLDDTGEERSFLAKYIRPQLPMRDGEEVLVVAGSEARKGTVLVVRENVDYSDDEFGDGRSVHVVVSSRADPSDVDNVFASSIVPLQEETGSWVA</sequence>